<evidence type="ECO:0000256" key="11">
    <source>
        <dbReference type="ARBA" id="ARBA00033284"/>
    </source>
</evidence>
<comment type="caution">
    <text evidence="19">The sequence shown here is derived from an EMBL/GenBank/DDBJ whole genome shotgun (WGS) entry which is preliminary data.</text>
</comment>
<evidence type="ECO:0000256" key="1">
    <source>
        <dbReference type="ARBA" id="ARBA00004496"/>
    </source>
</evidence>
<keyword evidence="7 14" id="KW-0378">Hydrolase</keyword>
<evidence type="ECO:0000256" key="15">
    <source>
        <dbReference type="PIRSR" id="PIRSR006337-1"/>
    </source>
</evidence>
<keyword evidence="6" id="KW-0963">Cytoplasm</keyword>
<reference evidence="19 20" key="1">
    <citation type="submission" date="2019-02" db="EMBL/GenBank/DDBJ databases">
        <title>Genomic Encyclopedia of Archaeal and Bacterial Type Strains, Phase II (KMG-II): from individual species to whole genera.</title>
        <authorList>
            <person name="Goeker M."/>
        </authorList>
    </citation>
    <scope>NUCLEOTIDE SEQUENCE [LARGE SCALE GENOMIC DNA]</scope>
    <source>
        <strain evidence="19 20">DSM 18101</strain>
    </source>
</reference>
<dbReference type="AlphaFoldDB" id="A0A4Q7YZ01"/>
<organism evidence="19 20">
    <name type="scientific">Edaphobacter modestus</name>
    <dbReference type="NCBI Taxonomy" id="388466"/>
    <lineage>
        <taxon>Bacteria</taxon>
        <taxon>Pseudomonadati</taxon>
        <taxon>Acidobacteriota</taxon>
        <taxon>Terriglobia</taxon>
        <taxon>Terriglobales</taxon>
        <taxon>Acidobacteriaceae</taxon>
        <taxon>Edaphobacter</taxon>
    </lineage>
</organism>
<dbReference type="OrthoDB" id="9800174at2"/>
<evidence type="ECO:0000256" key="3">
    <source>
        <dbReference type="ARBA" id="ARBA00008061"/>
    </source>
</evidence>
<evidence type="ECO:0000256" key="8">
    <source>
        <dbReference type="ARBA" id="ARBA00023277"/>
    </source>
</evidence>
<dbReference type="Gene3D" id="1.10.10.760">
    <property type="entry name" value="E-set domains of sugar-utilizing enzymes"/>
    <property type="match status" value="1"/>
</dbReference>
<dbReference type="GO" id="GO:0005737">
    <property type="term" value="C:cytoplasm"/>
    <property type="evidence" value="ECO:0007669"/>
    <property type="project" value="UniProtKB-SubCell"/>
</dbReference>
<feature type="binding site" evidence="16">
    <location>
        <begin position="245"/>
        <end position="250"/>
    </location>
    <ligand>
        <name>substrate</name>
    </ligand>
</feature>
<dbReference type="CDD" id="cd02853">
    <property type="entry name" value="E_set_MTHase_like_N"/>
    <property type="match status" value="1"/>
</dbReference>
<evidence type="ECO:0000256" key="17">
    <source>
        <dbReference type="PIRSR" id="PIRSR006337-3"/>
    </source>
</evidence>
<evidence type="ECO:0000256" key="4">
    <source>
        <dbReference type="ARBA" id="ARBA00012268"/>
    </source>
</evidence>
<dbReference type="UniPathway" id="UPA00299"/>
<proteinExistence type="inferred from homology"/>
<evidence type="ECO:0000256" key="9">
    <source>
        <dbReference type="ARBA" id="ARBA00023295"/>
    </source>
</evidence>
<dbReference type="InterPro" id="IPR022567">
    <property type="entry name" value="DUF3459"/>
</dbReference>
<dbReference type="EMBL" id="SHKW01000001">
    <property type="protein sequence ID" value="RZU42724.1"/>
    <property type="molecule type" value="Genomic_DNA"/>
</dbReference>
<dbReference type="SUPFAM" id="SSF51445">
    <property type="entry name" value="(Trans)glycosidases"/>
    <property type="match status" value="1"/>
</dbReference>
<evidence type="ECO:0000259" key="18">
    <source>
        <dbReference type="SMART" id="SM00642"/>
    </source>
</evidence>
<dbReference type="Pfam" id="PF11941">
    <property type="entry name" value="DUF3459"/>
    <property type="match status" value="1"/>
</dbReference>
<feature type="active site" description="Nucleophile" evidence="15">
    <location>
        <position position="247"/>
    </location>
</feature>
<keyword evidence="20" id="KW-1185">Reference proteome</keyword>
<dbReference type="InterPro" id="IPR017853">
    <property type="entry name" value="GH"/>
</dbReference>
<dbReference type="NCBIfam" id="TIGR02402">
    <property type="entry name" value="trehalose_TreZ"/>
    <property type="match status" value="1"/>
</dbReference>
<comment type="pathway">
    <text evidence="2 14">Glycan biosynthesis; trehalose biosynthesis.</text>
</comment>
<evidence type="ECO:0000256" key="16">
    <source>
        <dbReference type="PIRSR" id="PIRSR006337-2"/>
    </source>
</evidence>
<dbReference type="GO" id="GO:0005992">
    <property type="term" value="P:trehalose biosynthetic process"/>
    <property type="evidence" value="ECO:0007669"/>
    <property type="project" value="UniProtKB-UniRule"/>
</dbReference>
<dbReference type="RefSeq" id="WP_130420736.1">
    <property type="nucleotide sequence ID" value="NZ_SHKW01000001.1"/>
</dbReference>
<dbReference type="SMART" id="SM00642">
    <property type="entry name" value="Aamy"/>
    <property type="match status" value="1"/>
</dbReference>
<dbReference type="Proteomes" id="UP000292958">
    <property type="component" value="Unassembled WGS sequence"/>
</dbReference>
<dbReference type="Gene3D" id="3.20.20.80">
    <property type="entry name" value="Glycosidases"/>
    <property type="match status" value="1"/>
</dbReference>
<dbReference type="InterPro" id="IPR012768">
    <property type="entry name" value="Trehalose_TreZ"/>
</dbReference>
<dbReference type="Pfam" id="PF02922">
    <property type="entry name" value="CBM_48"/>
    <property type="match status" value="1"/>
</dbReference>
<feature type="site" description="Transition state stabilizer" evidence="17">
    <location>
        <position position="380"/>
    </location>
</feature>
<dbReference type="PANTHER" id="PTHR43651">
    <property type="entry name" value="1,4-ALPHA-GLUCAN-BRANCHING ENZYME"/>
    <property type="match status" value="1"/>
</dbReference>
<evidence type="ECO:0000256" key="13">
    <source>
        <dbReference type="NCBIfam" id="TIGR02402"/>
    </source>
</evidence>
<comment type="catalytic activity">
    <reaction evidence="12 14">
        <text>hydrolysis of (1-&gt;4)-alpha-D-glucosidic linkage in 4-alpha-D-[(1-&gt;4)-alpha-D-glucanosyl]n trehalose to yield trehalose and (1-&gt;4)-alpha-D-glucan.</text>
        <dbReference type="EC" id="3.2.1.141"/>
    </reaction>
</comment>
<dbReference type="InterPro" id="IPR044901">
    <property type="entry name" value="Trehalose_TreZ_E-set_sf"/>
</dbReference>
<dbReference type="PANTHER" id="PTHR43651:SF11">
    <property type="entry name" value="MALTO-OLIGOSYLTREHALOSE TREHALOHYDROLASE"/>
    <property type="match status" value="1"/>
</dbReference>
<evidence type="ECO:0000313" key="20">
    <source>
        <dbReference type="Proteomes" id="UP000292958"/>
    </source>
</evidence>
<evidence type="ECO:0000256" key="14">
    <source>
        <dbReference type="PIRNR" id="PIRNR006337"/>
    </source>
</evidence>
<dbReference type="CDD" id="cd11325">
    <property type="entry name" value="AmyAc_GTHase"/>
    <property type="match status" value="1"/>
</dbReference>
<evidence type="ECO:0000256" key="6">
    <source>
        <dbReference type="ARBA" id="ARBA00022490"/>
    </source>
</evidence>
<feature type="active site" description="Proton donor" evidence="15">
    <location>
        <position position="284"/>
    </location>
</feature>
<keyword evidence="8" id="KW-0119">Carbohydrate metabolism</keyword>
<name>A0A4Q7YZ01_9BACT</name>
<dbReference type="SUPFAM" id="SSF81296">
    <property type="entry name" value="E set domains"/>
    <property type="match status" value="1"/>
</dbReference>
<evidence type="ECO:0000256" key="12">
    <source>
        <dbReference type="ARBA" id="ARBA00034013"/>
    </source>
</evidence>
<dbReference type="InterPro" id="IPR004193">
    <property type="entry name" value="Glyco_hydro_13_N"/>
</dbReference>
<dbReference type="GO" id="GO:0033942">
    <property type="term" value="F:4-alpha-D-(1-&gt;4)-alpha-D-glucanotrehalose trehalohydrolase activity"/>
    <property type="evidence" value="ECO:0007669"/>
    <property type="project" value="UniProtKB-EC"/>
</dbReference>
<dbReference type="PIRSF" id="PIRSF006337">
    <property type="entry name" value="Trehalose_TreZ"/>
    <property type="match status" value="1"/>
</dbReference>
<dbReference type="InterPro" id="IPR006047">
    <property type="entry name" value="GH13_cat_dom"/>
</dbReference>
<comment type="similarity">
    <text evidence="3 14">Belongs to the glycosyl hydrolase 13 family.</text>
</comment>
<dbReference type="Gene3D" id="2.60.40.10">
    <property type="entry name" value="Immunoglobulins"/>
    <property type="match status" value="1"/>
</dbReference>
<comment type="subcellular location">
    <subcellularLocation>
        <location evidence="1 15">Cytoplasm</location>
    </subcellularLocation>
</comment>
<dbReference type="InterPro" id="IPR014756">
    <property type="entry name" value="Ig_E-set"/>
</dbReference>
<dbReference type="InterPro" id="IPR013783">
    <property type="entry name" value="Ig-like_fold"/>
</dbReference>
<evidence type="ECO:0000256" key="2">
    <source>
        <dbReference type="ARBA" id="ARBA00005199"/>
    </source>
</evidence>
<protein>
    <recommendedName>
        <fullName evidence="5 13">Malto-oligosyltrehalose trehalohydrolase</fullName>
        <shortName evidence="14">MTHase</shortName>
        <ecNumber evidence="4 13">3.2.1.141</ecNumber>
    </recommendedName>
    <alternativeName>
        <fullName evidence="11 14">4-alpha-D-((1-&gt;4)-alpha-D-glucano)trehalose trehalohydrolase</fullName>
    </alternativeName>
    <alternativeName>
        <fullName evidence="10 14">Maltooligosyl trehalose trehalohydrolase</fullName>
    </alternativeName>
</protein>
<feature type="binding site" evidence="16">
    <location>
        <begin position="309"/>
        <end position="313"/>
    </location>
    <ligand>
        <name>substrate</name>
    </ligand>
</feature>
<evidence type="ECO:0000256" key="7">
    <source>
        <dbReference type="ARBA" id="ARBA00022801"/>
    </source>
</evidence>
<evidence type="ECO:0000313" key="19">
    <source>
        <dbReference type="EMBL" id="RZU42724.1"/>
    </source>
</evidence>
<evidence type="ECO:0000256" key="10">
    <source>
        <dbReference type="ARBA" id="ARBA00032057"/>
    </source>
</evidence>
<evidence type="ECO:0000256" key="5">
    <source>
        <dbReference type="ARBA" id="ARBA00015938"/>
    </source>
</evidence>
<gene>
    <name evidence="19" type="ORF">BDD14_4318</name>
</gene>
<dbReference type="Pfam" id="PF00128">
    <property type="entry name" value="Alpha-amylase"/>
    <property type="match status" value="1"/>
</dbReference>
<accession>A0A4Q7YZ01</accession>
<sequence length="580" mass="65838">MHEFRVWAPRAEKVAVRIGDSNHAMTAVDDRGWWSATVEEAVPGTDYAFLLDEDPTPYPDPRAMWSPNGVHAASRLYDRGKFVWSDERWQAPPLASGILYEMHVGTFTPEGTFDGAIGRLAHLAELGVTHVEIMPVAEFPGDFGWGYDGVALFAVREVYGGPDGLKRLVDACHAHGLAVLLDVVYNHFGPVGNYTGKFGPYLTNNHRTPWGDAVNLEFELSDEVRRFFCDNALMWMEEYHIDGLRLDAVHEFVDRSAIHFLEQLAIEVEELSTRLGRRLVLIAESDLNDPRVVRTREANGYGMNAQWNDDFHHALFTVLDPGGEGKGYYSDFGSMERLAKALTQVFVYNGIYSRYRRRVHGRRVEGLSMHHFVGFIQNHDQVGNRATGDRLEHFIGLERAKVALGLVLTAPFIPLLFQGEEFAASTPFQYFAHHEDEQMARSVSEGRKREFAAFGWLPEEVPDPESKDTFERSKLRWDEVVEGSHGEMLEWCRRLIAFRRDSRSLCDGEPGQTDVRFDEAKRWLTMDRGQIRVVCNLGDTEVDLGVPEGYRLVLSSQNDVRMQDQKVLLPPSRFAVLSSE</sequence>
<feature type="domain" description="Glycosyl hydrolase family 13 catalytic" evidence="18">
    <location>
        <begin position="101"/>
        <end position="447"/>
    </location>
</feature>
<dbReference type="EC" id="3.2.1.141" evidence="4 13"/>
<feature type="binding site" evidence="16">
    <location>
        <begin position="379"/>
        <end position="384"/>
    </location>
    <ligand>
        <name>substrate</name>
    </ligand>
</feature>
<keyword evidence="9 14" id="KW-0326">Glycosidase</keyword>